<dbReference type="Proteomes" id="UP000571701">
    <property type="component" value="Unassembled WGS sequence"/>
</dbReference>
<dbReference type="InterPro" id="IPR005590">
    <property type="entry name" value="DUF333"/>
</dbReference>
<dbReference type="Pfam" id="PF03891">
    <property type="entry name" value="DUF333"/>
    <property type="match status" value="1"/>
</dbReference>
<reference evidence="2 3" key="1">
    <citation type="submission" date="2020-07" db="EMBL/GenBank/DDBJ databases">
        <title>Vibrio marinisediminis sp. nov., isolated from marine sediment.</title>
        <authorList>
            <person name="Ji X."/>
        </authorList>
    </citation>
    <scope>NUCLEOTIDE SEQUENCE [LARGE SCALE GENOMIC DNA]</scope>
    <source>
        <strain evidence="2 3">404</strain>
    </source>
</reference>
<dbReference type="PANTHER" id="PTHR38008">
    <property type="entry name" value="HEMOLYSIN-RELATED"/>
    <property type="match status" value="1"/>
</dbReference>
<feature type="signal peptide" evidence="1">
    <location>
        <begin position="1"/>
        <end position="22"/>
    </location>
</feature>
<keyword evidence="1" id="KW-0732">Signal</keyword>
<evidence type="ECO:0000313" key="2">
    <source>
        <dbReference type="EMBL" id="MBA5760770.1"/>
    </source>
</evidence>
<protein>
    <submittedName>
        <fullName evidence="2">DUF333 domain-containing protein</fullName>
    </submittedName>
</protein>
<dbReference type="AlphaFoldDB" id="A0A7W2FMD8"/>
<dbReference type="PANTHER" id="PTHR38008:SF2">
    <property type="entry name" value="HEMOLYSIN"/>
    <property type="match status" value="1"/>
</dbReference>
<gene>
    <name evidence="2" type="ORF">H2O73_00310</name>
</gene>
<feature type="chain" id="PRO_5030725251" evidence="1">
    <location>
        <begin position="23"/>
        <end position="92"/>
    </location>
</feature>
<name>A0A7W2FMD8_9VIBR</name>
<keyword evidence="3" id="KW-1185">Reference proteome</keyword>
<organism evidence="2 3">
    <name type="scientific">Vibrio marinisediminis</name>
    <dbReference type="NCBI Taxonomy" id="2758441"/>
    <lineage>
        <taxon>Bacteria</taxon>
        <taxon>Pseudomonadati</taxon>
        <taxon>Pseudomonadota</taxon>
        <taxon>Gammaproteobacteria</taxon>
        <taxon>Vibrionales</taxon>
        <taxon>Vibrionaceae</taxon>
        <taxon>Vibrio</taxon>
    </lineage>
</organism>
<sequence length="92" mass="10465">MIKSSMVFGGALFLLMSTSLVGCTTKDSPYKRTEYQMASNPAAVYCVQREGKLDTITEDSQRVTYCELPNGERVEQWQFYRQNHQNKGKSGE</sequence>
<dbReference type="RefSeq" id="WP_182105396.1">
    <property type="nucleotide sequence ID" value="NZ_JACFYF010000001.1"/>
</dbReference>
<evidence type="ECO:0000256" key="1">
    <source>
        <dbReference type="SAM" id="SignalP"/>
    </source>
</evidence>
<accession>A0A7W2FMD8</accession>
<evidence type="ECO:0000313" key="3">
    <source>
        <dbReference type="Proteomes" id="UP000571701"/>
    </source>
</evidence>
<proteinExistence type="predicted"/>
<dbReference type="PROSITE" id="PS51257">
    <property type="entry name" value="PROKAR_LIPOPROTEIN"/>
    <property type="match status" value="1"/>
</dbReference>
<comment type="caution">
    <text evidence="2">The sequence shown here is derived from an EMBL/GenBank/DDBJ whole genome shotgun (WGS) entry which is preliminary data.</text>
</comment>
<dbReference type="EMBL" id="JACFYF010000001">
    <property type="protein sequence ID" value="MBA5760770.1"/>
    <property type="molecule type" value="Genomic_DNA"/>
</dbReference>